<comment type="caution">
    <text evidence="1">The sequence shown here is derived from an EMBL/GenBank/DDBJ whole genome shotgun (WGS) entry which is preliminary data.</text>
</comment>
<dbReference type="Proteomes" id="UP001196413">
    <property type="component" value="Unassembled WGS sequence"/>
</dbReference>
<evidence type="ECO:0000313" key="1">
    <source>
        <dbReference type="EMBL" id="KAJ1360656.1"/>
    </source>
</evidence>
<dbReference type="EMBL" id="JAHQIW010003928">
    <property type="protein sequence ID" value="KAJ1360656.1"/>
    <property type="molecule type" value="Genomic_DNA"/>
</dbReference>
<protein>
    <submittedName>
        <fullName evidence="1">Uncharacterized protein</fullName>
    </submittedName>
</protein>
<reference evidence="1" key="1">
    <citation type="submission" date="2021-06" db="EMBL/GenBank/DDBJ databases">
        <title>Parelaphostrongylus tenuis whole genome reference sequence.</title>
        <authorList>
            <person name="Garwood T.J."/>
            <person name="Larsen P.A."/>
            <person name="Fountain-Jones N.M."/>
            <person name="Garbe J.R."/>
            <person name="Macchietto M.G."/>
            <person name="Kania S.A."/>
            <person name="Gerhold R.W."/>
            <person name="Richards J.E."/>
            <person name="Wolf T.M."/>
        </authorList>
    </citation>
    <scope>NUCLEOTIDE SEQUENCE</scope>
    <source>
        <strain evidence="1">MNPRO001-30</strain>
        <tissue evidence="1">Meninges</tissue>
    </source>
</reference>
<name>A0AAD5QV72_PARTN</name>
<gene>
    <name evidence="1" type="ORF">KIN20_019686</name>
</gene>
<proteinExistence type="predicted"/>
<organism evidence="1 2">
    <name type="scientific">Parelaphostrongylus tenuis</name>
    <name type="common">Meningeal worm</name>
    <dbReference type="NCBI Taxonomy" id="148309"/>
    <lineage>
        <taxon>Eukaryota</taxon>
        <taxon>Metazoa</taxon>
        <taxon>Ecdysozoa</taxon>
        <taxon>Nematoda</taxon>
        <taxon>Chromadorea</taxon>
        <taxon>Rhabditida</taxon>
        <taxon>Rhabditina</taxon>
        <taxon>Rhabditomorpha</taxon>
        <taxon>Strongyloidea</taxon>
        <taxon>Metastrongylidae</taxon>
        <taxon>Parelaphostrongylus</taxon>
    </lineage>
</organism>
<sequence>MDHFQRNWAWIVDQIDVLSSSNNKRESRDQEGRSQLANRLTKLITFFDEILGMLEKVSVEVTALCFCGSLLQRQLVSPLVN</sequence>
<accession>A0AAD5QV72</accession>
<evidence type="ECO:0000313" key="2">
    <source>
        <dbReference type="Proteomes" id="UP001196413"/>
    </source>
</evidence>
<keyword evidence="2" id="KW-1185">Reference proteome</keyword>
<dbReference type="AlphaFoldDB" id="A0AAD5QV72"/>